<dbReference type="Proteomes" id="UP000530670">
    <property type="component" value="Unassembled WGS sequence"/>
</dbReference>
<sequence length="252" mass="28375">MSQQIGNSEPASQLGHSQPSSSSANRTRRRRQDSRHMPYARNSHDHPSRPGPNRAAFRPQDSTMASDRQPTRQGPSPAIIPCRNLAPVDLHPPSSPEDQDDRHREPSRVSHVNRGLETDQHGTAHIDLPPTYNEAVSQSREHAQREPSVRPGFHAPTEAISGQGRATDGIRHLRQENADLRKKLDDNTRDLQRQINNLKMEQVFAITALRDATTEQARTIAYLKEVTTEQAHLIDDLKARLETRETDGPRFS</sequence>
<feature type="compositionally biased region" description="Basic and acidic residues" evidence="2">
    <location>
        <begin position="100"/>
        <end position="124"/>
    </location>
</feature>
<organism evidence="3 4">
    <name type="scientific">Fusarium tjaetaba</name>
    <dbReference type="NCBI Taxonomy" id="1567544"/>
    <lineage>
        <taxon>Eukaryota</taxon>
        <taxon>Fungi</taxon>
        <taxon>Dikarya</taxon>
        <taxon>Ascomycota</taxon>
        <taxon>Pezizomycotina</taxon>
        <taxon>Sordariomycetes</taxon>
        <taxon>Hypocreomycetidae</taxon>
        <taxon>Hypocreales</taxon>
        <taxon>Nectriaceae</taxon>
        <taxon>Fusarium</taxon>
        <taxon>Fusarium fujikuroi species complex</taxon>
    </lineage>
</organism>
<accession>A0A8H5W327</accession>
<feature type="region of interest" description="Disordered" evidence="2">
    <location>
        <begin position="1"/>
        <end position="168"/>
    </location>
</feature>
<protein>
    <submittedName>
        <fullName evidence="3">Uncharacterized protein</fullName>
    </submittedName>
</protein>
<feature type="compositionally biased region" description="Basic and acidic residues" evidence="2">
    <location>
        <begin position="139"/>
        <end position="148"/>
    </location>
</feature>
<proteinExistence type="predicted"/>
<keyword evidence="1" id="KW-0175">Coiled coil</keyword>
<dbReference type="RefSeq" id="XP_037209830.1">
    <property type="nucleotide sequence ID" value="XM_037349299.1"/>
</dbReference>
<dbReference type="OrthoDB" id="10402064at2759"/>
<evidence type="ECO:0000256" key="1">
    <source>
        <dbReference type="SAM" id="Coils"/>
    </source>
</evidence>
<evidence type="ECO:0000313" key="3">
    <source>
        <dbReference type="EMBL" id="KAF5643745.1"/>
    </source>
</evidence>
<feature type="compositionally biased region" description="Polar residues" evidence="2">
    <location>
        <begin position="1"/>
        <end position="11"/>
    </location>
</feature>
<feature type="coiled-coil region" evidence="1">
    <location>
        <begin position="170"/>
        <end position="201"/>
    </location>
</feature>
<gene>
    <name evidence="3" type="ORF">FTJAE_3043</name>
</gene>
<feature type="compositionally biased region" description="Polar residues" evidence="2">
    <location>
        <begin position="60"/>
        <end position="74"/>
    </location>
</feature>
<feature type="compositionally biased region" description="Low complexity" evidence="2">
    <location>
        <begin position="12"/>
        <end position="25"/>
    </location>
</feature>
<reference evidence="3 4" key="1">
    <citation type="submission" date="2020-05" db="EMBL/GenBank/DDBJ databases">
        <title>Identification and distribution of gene clusters putatively required for synthesis of sphingolipid metabolism inhibitors in phylogenetically diverse species of the filamentous fungus Fusarium.</title>
        <authorList>
            <person name="Kim H.-S."/>
            <person name="Busman M."/>
            <person name="Brown D.W."/>
            <person name="Divon H."/>
            <person name="Uhlig S."/>
            <person name="Proctor R.H."/>
        </authorList>
    </citation>
    <scope>NUCLEOTIDE SEQUENCE [LARGE SCALE GENOMIC DNA]</scope>
    <source>
        <strain evidence="3 4">NRRL 66243</strain>
    </source>
</reference>
<dbReference type="GeneID" id="59301569"/>
<dbReference type="EMBL" id="JAAQRI010000061">
    <property type="protein sequence ID" value="KAF5643745.1"/>
    <property type="molecule type" value="Genomic_DNA"/>
</dbReference>
<evidence type="ECO:0000313" key="4">
    <source>
        <dbReference type="Proteomes" id="UP000530670"/>
    </source>
</evidence>
<dbReference type="AlphaFoldDB" id="A0A8H5W327"/>
<comment type="caution">
    <text evidence="3">The sequence shown here is derived from an EMBL/GenBank/DDBJ whole genome shotgun (WGS) entry which is preliminary data.</text>
</comment>
<evidence type="ECO:0000256" key="2">
    <source>
        <dbReference type="SAM" id="MobiDB-lite"/>
    </source>
</evidence>
<keyword evidence="4" id="KW-1185">Reference proteome</keyword>
<name>A0A8H5W327_9HYPO</name>